<dbReference type="PROSITE" id="PS50850">
    <property type="entry name" value="MFS"/>
    <property type="match status" value="1"/>
</dbReference>
<reference evidence="3" key="1">
    <citation type="submission" date="2021-02" db="EMBL/GenBank/DDBJ databases">
        <authorList>
            <person name="Han P."/>
        </authorList>
    </citation>
    <scope>NUCLEOTIDE SEQUENCE</scope>
    <source>
        <strain evidence="3">Candidatus Nitrosotenuis uzonensis 5A</strain>
    </source>
</reference>
<keyword evidence="1" id="KW-1133">Transmembrane helix</keyword>
<organism evidence="3 4">
    <name type="scientific">Candidatus Nitrosotenuis uzonensis</name>
    <dbReference type="NCBI Taxonomy" id="1407055"/>
    <lineage>
        <taxon>Archaea</taxon>
        <taxon>Nitrososphaerota</taxon>
        <taxon>Candidatus Nitrosotenuis</taxon>
    </lineage>
</organism>
<feature type="transmembrane region" description="Helical" evidence="1">
    <location>
        <begin position="306"/>
        <end position="324"/>
    </location>
</feature>
<feature type="transmembrane region" description="Helical" evidence="1">
    <location>
        <begin position="274"/>
        <end position="294"/>
    </location>
</feature>
<evidence type="ECO:0000256" key="1">
    <source>
        <dbReference type="SAM" id="Phobius"/>
    </source>
</evidence>
<feature type="transmembrane region" description="Helical" evidence="1">
    <location>
        <begin position="37"/>
        <end position="58"/>
    </location>
</feature>
<name>A0A812F9J0_9ARCH</name>
<dbReference type="PANTHER" id="PTHR23518:SF2">
    <property type="entry name" value="MAJOR FACILITATOR SUPERFAMILY TRANSPORTER"/>
    <property type="match status" value="1"/>
</dbReference>
<dbReference type="AlphaFoldDB" id="A0A812F9J0"/>
<evidence type="ECO:0000313" key="4">
    <source>
        <dbReference type="Proteomes" id="UP000655759"/>
    </source>
</evidence>
<protein>
    <recommendedName>
        <fullName evidence="2">Major facilitator superfamily (MFS) profile domain-containing protein</fullName>
    </recommendedName>
</protein>
<feature type="transmembrane region" description="Helical" evidence="1">
    <location>
        <begin position="94"/>
        <end position="117"/>
    </location>
</feature>
<dbReference type="PANTHER" id="PTHR23518">
    <property type="entry name" value="C-METHYLTRANSFERASE"/>
    <property type="match status" value="1"/>
</dbReference>
<sequence>MEPISKRWIWFVFPINIAAEGLHTVIPLFVIRLGGGISEVSVVIAVHYGTAALGSIFWGKILDKYHAKKAVLLVAFSMILLSCMWLYYTDQIPIVYAISALTGLFLVARGPVTQMLVMETSPNNQWSKFFARTSILSTFGSLGAMLIGAVWSFYFDTRQYFLICAISTGIAIVISLQISKTHFHIERSMIAHSIHGMQHIFSHFRFHNHFVFPKVPELYDFKHIITILKGKVSHEIGFLFLTNFMFYFGSNMYFTALTPFLKQLGLADSTVFTLYLIQTCVMAMIFFLAPKIIGRLGEERSMILAYAPRIIGILVAGFLVNMFLMPHSLIFVIISMCLMVLGFSVYSTANSVLLFKTIPKGFEGTYLGVNSSMIGMGVFGGALSTGIITKSFGYTETFLIASFVLACSLFLFRLYLHHRLSGRTGN</sequence>
<dbReference type="SUPFAM" id="SSF103473">
    <property type="entry name" value="MFS general substrate transporter"/>
    <property type="match status" value="1"/>
</dbReference>
<feature type="domain" description="Major facilitator superfamily (MFS) profile" evidence="2">
    <location>
        <begin position="1"/>
        <end position="419"/>
    </location>
</feature>
<dbReference type="InterPro" id="IPR011701">
    <property type="entry name" value="MFS"/>
</dbReference>
<evidence type="ECO:0000313" key="3">
    <source>
        <dbReference type="EMBL" id="CAE6501553.1"/>
    </source>
</evidence>
<feature type="transmembrane region" description="Helical" evidence="1">
    <location>
        <begin position="236"/>
        <end position="254"/>
    </location>
</feature>
<dbReference type="RefSeq" id="WP_239654974.1">
    <property type="nucleotide sequence ID" value="NZ_CAJNAQ010000005.1"/>
</dbReference>
<accession>A0A812F9J0</accession>
<dbReference type="Proteomes" id="UP000655759">
    <property type="component" value="Unassembled WGS sequence"/>
</dbReference>
<feature type="transmembrane region" description="Helical" evidence="1">
    <location>
        <begin position="330"/>
        <end position="355"/>
    </location>
</feature>
<dbReference type="InterPro" id="IPR020846">
    <property type="entry name" value="MFS_dom"/>
</dbReference>
<gene>
    <name evidence="3" type="ORF">NUZ5A_51175</name>
</gene>
<proteinExistence type="predicted"/>
<dbReference type="GO" id="GO:0022857">
    <property type="term" value="F:transmembrane transporter activity"/>
    <property type="evidence" value="ECO:0007669"/>
    <property type="project" value="InterPro"/>
</dbReference>
<dbReference type="Pfam" id="PF07690">
    <property type="entry name" value="MFS_1"/>
    <property type="match status" value="1"/>
</dbReference>
<dbReference type="InterPro" id="IPR036259">
    <property type="entry name" value="MFS_trans_sf"/>
</dbReference>
<feature type="transmembrane region" description="Helical" evidence="1">
    <location>
        <begin position="7"/>
        <end position="31"/>
    </location>
</feature>
<feature type="transmembrane region" description="Helical" evidence="1">
    <location>
        <begin position="129"/>
        <end position="154"/>
    </location>
</feature>
<keyword evidence="1" id="KW-0472">Membrane</keyword>
<dbReference type="EMBL" id="CAJNAQ010000005">
    <property type="protein sequence ID" value="CAE6501553.1"/>
    <property type="molecule type" value="Genomic_DNA"/>
</dbReference>
<evidence type="ECO:0000259" key="2">
    <source>
        <dbReference type="PROSITE" id="PS50850"/>
    </source>
</evidence>
<feature type="transmembrane region" description="Helical" evidence="1">
    <location>
        <begin position="394"/>
        <end position="416"/>
    </location>
</feature>
<dbReference type="Gene3D" id="1.20.1250.20">
    <property type="entry name" value="MFS general substrate transporter like domains"/>
    <property type="match status" value="1"/>
</dbReference>
<feature type="transmembrane region" description="Helical" evidence="1">
    <location>
        <begin position="160"/>
        <end position="179"/>
    </location>
</feature>
<comment type="caution">
    <text evidence="3">The sequence shown here is derived from an EMBL/GenBank/DDBJ whole genome shotgun (WGS) entry which is preliminary data.</text>
</comment>
<feature type="transmembrane region" description="Helical" evidence="1">
    <location>
        <begin position="367"/>
        <end position="388"/>
    </location>
</feature>
<keyword evidence="1" id="KW-0812">Transmembrane</keyword>
<feature type="transmembrane region" description="Helical" evidence="1">
    <location>
        <begin position="70"/>
        <end position="88"/>
    </location>
</feature>